<gene>
    <name evidence="4" type="ORF">A7U60_g4162</name>
</gene>
<sequence>MAVSRESLWKSGHDESVEVNQRALIDKVLARYSGEFTVFRELLQNSDDAASKSVEIHFETQTYIDRKKASEVEDNSAQSTGSCPDLKTQHVAQWTFKNNGIIFREEDWNRLKKIGQVPVLDKLHIDLHAIQPKEILMKRRLASPKENRSAEGNPDEEKIGAFGVGFYSLFSITEEPFVTSGDQWMGFYWKDKKDQLFARRGTLPEPSQWTTFEMVLRDSAPMPSAFDLTRFLTSSITFMVHLREVTVYFDGRNLARLTKDPGSAVSVSLPRGMKSSSPFSTMHVKTISSTPLYIEAEVARCVYSSGTAKPQLIAQAIRALKPDAPAHPTNTQRAETPRPPASEKEKDPLELRKSSVVLHIFSAEVDVRLDKKMVTELQRSTKKNPPSRLRVDLIYTGKAEYDASKKEDERFEESTGSVFQGLRADLDGTGSARVFIGHATGQTTGIGGHLAARFIPTVERESIDLVDRNVSLWNKELLYVGGFLARVVYETEMTNIRELWIASAEGRSNTVDEQIKEWLTSRCLHALKFFTFHPSTPSSVVSNLLEAAFFSSAASQSFSIMSSAGVKSAADVRIPDPIFSAFLTQLPVLPSEIASGAQTAVAALRTRGLIKDITFADVLNELRARPLSDKELVACMRWWITIWTAGESVHSNLPHIRQQLIDSALLSLGTGTGNEKIIPLAQIRTFVNLRTMGSVLPIDGPLPDHVIPIEISRNFQAHDLMNAFGWQELTVLDWVRFIVSPAASAVGPEYDVCASAVWSERVLSVLTKAWPSLSNVHQTELVSLFKDKSCIPTRSGMKPPGEAYFPNAHVFPDLPVVTMPKGSQVKGNLERVLEALGVRKHVELQLVFDRMVKTGDWTIADLIKYLVAVQSTLTQMEIERLRQTSAFNKEPPVDQLDGQTVRQKFKAGDLYEPLDIFRQLKLPVIDWGVQTKWRPYSDEGQYTFPMLRAKWLTITAAKFLFSLGLRRYPPLDVLLKLASDQDESLRSTALRYFLDNTSKYDDYDPDKFNHLAFVPALRPGGESTLGTPRQVFVDAEAAMFGFLVVQPGIRHDARDKLKLKHYPPTSLLLPILEKSPPQDPSISRKWFEELASHITGDQLKKLSELPIIPVNQPSATEKKQIRMLAPKDCYFKREGSENLHSKLFTFVDFGAKANTFLSACGTKHEPSIEEIVQILLEDPKRFYHLSGGKDSYLMELRNIAINRRLITSGMIQRMKRSPILLGTRRVRRERPNAKKELDEALDEEEWDFQYDLLRPDQIVIADDTNAYQSFGDSVFSAPQEDILESFYAELGSPRLTALVREDYKTSAEIRDSKLAKDVRALVLERLPLFLHEHTHARPKVQYSWLNNEKNFVVRTFGKLTVTKYLNFSSTRISRSQDASASAKKGAFGPIELWIAGNAQVDMYEVAISLCRVLFDVPKANDALLFMTILSTDLRALRRRGYNGANFFVDRILKKQRAEREAAEQARREQAKEMEKLVSDTAPSIPQHPAPNIASSTTEPTKGLPQVNKEIGPAPPPKDLEERNHRPTSGFLNQYQNIRRRFGLPNKGDSVDIPENNRVSEVPSRSMSPPGRPRSPPIPGGFPVNAGVHQQPQSTVTPLSNIESNINQAIAACREERGNVLQNRETMQTVKETLDEGYCDISGRVSDIMNIDVPDGRNLIAARHDSIARFIHVIRPLRTLYKLPPTSINIFYDVHGDSIAFNRNASIFLNLRFYEAWHDHDVQSGDLSKAFISWFFTLAHEIAHNLVQPHNSEHEFYFSSICEAHVVHLGRLLSGTSA</sequence>
<evidence type="ECO:0000256" key="2">
    <source>
        <dbReference type="SAM" id="MobiDB-lite"/>
    </source>
</evidence>
<feature type="domain" description="Sacsin/Nov" evidence="3">
    <location>
        <begin position="24"/>
        <end position="116"/>
    </location>
</feature>
<dbReference type="Pfam" id="PF12449">
    <property type="entry name" value="DUF3684"/>
    <property type="match status" value="1"/>
</dbReference>
<dbReference type="OrthoDB" id="10031156at2759"/>
<organism evidence="4 5">
    <name type="scientific">Sanghuangporus baumii</name>
    <name type="common">Phellinus baumii</name>
    <dbReference type="NCBI Taxonomy" id="108892"/>
    <lineage>
        <taxon>Eukaryota</taxon>
        <taxon>Fungi</taxon>
        <taxon>Dikarya</taxon>
        <taxon>Basidiomycota</taxon>
        <taxon>Agaricomycotina</taxon>
        <taxon>Agaricomycetes</taxon>
        <taxon>Hymenochaetales</taxon>
        <taxon>Hymenochaetaceae</taxon>
        <taxon>Sanghuangporus</taxon>
    </lineage>
</organism>
<dbReference type="SUPFAM" id="SSF55874">
    <property type="entry name" value="ATPase domain of HSP90 chaperone/DNA topoisomerase II/histidine kinase"/>
    <property type="match status" value="1"/>
</dbReference>
<feature type="coiled-coil region" evidence="1">
    <location>
        <begin position="1448"/>
        <end position="1479"/>
    </location>
</feature>
<dbReference type="PANTHER" id="PTHR47839:SF1">
    <property type="entry name" value="DOMAIN PROTEIN, PUTATIVE (AFU_ORTHOLOGUE AFUA_6G04830)-RELATED"/>
    <property type="match status" value="1"/>
</dbReference>
<dbReference type="PANTHER" id="PTHR47839">
    <property type="entry name" value="DOMAIN PROTEIN, PUTATIVE (AFU_ORTHOLOGUE AFUA_6G04830)-RELATED"/>
    <property type="match status" value="1"/>
</dbReference>
<comment type="caution">
    <text evidence="4">The sequence shown here is derived from an EMBL/GenBank/DDBJ whole genome shotgun (WGS) entry which is preliminary data.</text>
</comment>
<dbReference type="Gene3D" id="3.30.565.10">
    <property type="entry name" value="Histidine kinase-like ATPase, C-terminal domain"/>
    <property type="match status" value="1"/>
</dbReference>
<name>A0A9Q5HZ63_SANBA</name>
<dbReference type="Pfam" id="PF25794">
    <property type="entry name" value="SACS"/>
    <property type="match status" value="1"/>
</dbReference>
<evidence type="ECO:0000259" key="3">
    <source>
        <dbReference type="Pfam" id="PF25794"/>
    </source>
</evidence>
<protein>
    <recommendedName>
        <fullName evidence="3">Sacsin/Nov domain-containing protein</fullName>
    </recommendedName>
</protein>
<evidence type="ECO:0000313" key="5">
    <source>
        <dbReference type="Proteomes" id="UP000757232"/>
    </source>
</evidence>
<keyword evidence="1" id="KW-0175">Coiled coil</keyword>
<proteinExistence type="predicted"/>
<feature type="compositionally biased region" description="Pro residues" evidence="2">
    <location>
        <begin position="1569"/>
        <end position="1579"/>
    </location>
</feature>
<accession>A0A9Q5HZ63</accession>
<dbReference type="Proteomes" id="UP000757232">
    <property type="component" value="Unassembled WGS sequence"/>
</dbReference>
<dbReference type="InterPro" id="IPR022155">
    <property type="entry name" value="DUF3684"/>
</dbReference>
<dbReference type="InterPro" id="IPR036890">
    <property type="entry name" value="HATPase_C_sf"/>
</dbReference>
<evidence type="ECO:0000256" key="1">
    <source>
        <dbReference type="SAM" id="Coils"/>
    </source>
</evidence>
<keyword evidence="5" id="KW-1185">Reference proteome</keyword>
<feature type="region of interest" description="Disordered" evidence="2">
    <location>
        <begin position="1479"/>
        <end position="1593"/>
    </location>
</feature>
<evidence type="ECO:0000313" key="4">
    <source>
        <dbReference type="EMBL" id="OCB88688.1"/>
    </source>
</evidence>
<feature type="region of interest" description="Disordered" evidence="2">
    <location>
        <begin position="323"/>
        <end position="349"/>
    </location>
</feature>
<dbReference type="InterPro" id="IPR058210">
    <property type="entry name" value="SACS/Nov_dom"/>
</dbReference>
<reference evidence="4" key="1">
    <citation type="submission" date="2016-06" db="EMBL/GenBank/DDBJ databases">
        <title>Draft Genome sequence of the fungus Inonotus baumii.</title>
        <authorList>
            <person name="Zhu H."/>
            <person name="Lin W."/>
        </authorList>
    </citation>
    <scope>NUCLEOTIDE SEQUENCE</scope>
    <source>
        <strain evidence="4">821</strain>
    </source>
</reference>
<dbReference type="EMBL" id="LNZH02000173">
    <property type="protein sequence ID" value="OCB88688.1"/>
    <property type="molecule type" value="Genomic_DNA"/>
</dbReference>